<feature type="compositionally biased region" description="Basic residues" evidence="1">
    <location>
        <begin position="158"/>
        <end position="170"/>
    </location>
</feature>
<sequence length="221" mass="25291">MDQFKTGASRMASANADMPQIGQNELASFHERHFSAAAVQHFQLHFMPGWDGYRETLSCEEPQGEYDYQEDYEDDGLGYYHDGVKRTLTDEQIEIFRHSELHALQRAWERGEIPEGPLALSPEQQKKGTTDTKSTTEVSSQEEPDGEPSSSRAGWVNTKKKKKRKKKKGKSREWPEKPDLRKRTWDVVDAGLESLDYGDDEAPQPSGAQHISSRRRISYDE</sequence>
<dbReference type="Proteomes" id="UP001586593">
    <property type="component" value="Unassembled WGS sequence"/>
</dbReference>
<feature type="region of interest" description="Disordered" evidence="1">
    <location>
        <begin position="114"/>
        <end position="221"/>
    </location>
</feature>
<organism evidence="2 3">
    <name type="scientific">Phialemonium thermophilum</name>
    <dbReference type="NCBI Taxonomy" id="223376"/>
    <lineage>
        <taxon>Eukaryota</taxon>
        <taxon>Fungi</taxon>
        <taxon>Dikarya</taxon>
        <taxon>Ascomycota</taxon>
        <taxon>Pezizomycotina</taxon>
        <taxon>Sordariomycetes</taxon>
        <taxon>Sordariomycetidae</taxon>
        <taxon>Cephalothecales</taxon>
        <taxon>Cephalothecaceae</taxon>
        <taxon>Phialemonium</taxon>
    </lineage>
</organism>
<dbReference type="PANTHER" id="PTHR40642:SF1">
    <property type="entry name" value="YALI0F31295P"/>
    <property type="match status" value="1"/>
</dbReference>
<evidence type="ECO:0000256" key="1">
    <source>
        <dbReference type="SAM" id="MobiDB-lite"/>
    </source>
</evidence>
<dbReference type="EMBL" id="JAZHXJ010001148">
    <property type="protein sequence ID" value="KAL1845301.1"/>
    <property type="molecule type" value="Genomic_DNA"/>
</dbReference>
<feature type="compositionally biased region" description="Basic and acidic residues" evidence="1">
    <location>
        <begin position="171"/>
        <end position="186"/>
    </location>
</feature>
<name>A0ABR3VUE2_9PEZI</name>
<evidence type="ECO:0000313" key="2">
    <source>
        <dbReference type="EMBL" id="KAL1845301.1"/>
    </source>
</evidence>
<dbReference type="PANTHER" id="PTHR40642">
    <property type="entry name" value="YALI0F31295P"/>
    <property type="match status" value="1"/>
</dbReference>
<comment type="caution">
    <text evidence="2">The sequence shown here is derived from an EMBL/GenBank/DDBJ whole genome shotgun (WGS) entry which is preliminary data.</text>
</comment>
<proteinExistence type="predicted"/>
<dbReference type="Pfam" id="PF12720">
    <property type="entry name" value="DUF3807"/>
    <property type="match status" value="1"/>
</dbReference>
<gene>
    <name evidence="2" type="ORF">VTK73DRAFT_706</name>
</gene>
<keyword evidence="3" id="KW-1185">Reference proteome</keyword>
<feature type="compositionally biased region" description="Basic residues" evidence="1">
    <location>
        <begin position="212"/>
        <end position="221"/>
    </location>
</feature>
<protein>
    <submittedName>
        <fullName evidence="2">Uncharacterized protein</fullName>
    </submittedName>
</protein>
<reference evidence="2 3" key="1">
    <citation type="journal article" date="2024" name="Commun. Biol.">
        <title>Comparative genomic analysis of thermophilic fungi reveals convergent evolutionary adaptations and gene losses.</title>
        <authorList>
            <person name="Steindorff A.S."/>
            <person name="Aguilar-Pontes M.V."/>
            <person name="Robinson A.J."/>
            <person name="Andreopoulos B."/>
            <person name="LaButti K."/>
            <person name="Kuo A."/>
            <person name="Mondo S."/>
            <person name="Riley R."/>
            <person name="Otillar R."/>
            <person name="Haridas S."/>
            <person name="Lipzen A."/>
            <person name="Grimwood J."/>
            <person name="Schmutz J."/>
            <person name="Clum A."/>
            <person name="Reid I.D."/>
            <person name="Moisan M.C."/>
            <person name="Butler G."/>
            <person name="Nguyen T.T.M."/>
            <person name="Dewar K."/>
            <person name="Conant G."/>
            <person name="Drula E."/>
            <person name="Henrissat B."/>
            <person name="Hansel C."/>
            <person name="Singer S."/>
            <person name="Hutchinson M.I."/>
            <person name="de Vries R.P."/>
            <person name="Natvig D.O."/>
            <person name="Powell A.J."/>
            <person name="Tsang A."/>
            <person name="Grigoriev I.V."/>
        </authorList>
    </citation>
    <scope>NUCLEOTIDE SEQUENCE [LARGE SCALE GENOMIC DNA]</scope>
    <source>
        <strain evidence="2 3">ATCC 24622</strain>
    </source>
</reference>
<dbReference type="InterPro" id="IPR024526">
    <property type="entry name" value="DUF3807"/>
</dbReference>
<accession>A0ABR3VUE2</accession>
<evidence type="ECO:0000313" key="3">
    <source>
        <dbReference type="Proteomes" id="UP001586593"/>
    </source>
</evidence>